<dbReference type="SUPFAM" id="SSF50494">
    <property type="entry name" value="Trypsin-like serine proteases"/>
    <property type="match status" value="1"/>
</dbReference>
<dbReference type="GO" id="GO:0006508">
    <property type="term" value="P:proteolysis"/>
    <property type="evidence" value="ECO:0007669"/>
    <property type="project" value="InterPro"/>
</dbReference>
<reference evidence="3" key="1">
    <citation type="submission" date="2021-02" db="EMBL/GenBank/DDBJ databases">
        <authorList>
            <person name="Nowell W R."/>
        </authorList>
    </citation>
    <scope>NUCLEOTIDE SEQUENCE</scope>
    <source>
        <strain evidence="3">Ploen Becks lab</strain>
    </source>
</reference>
<proteinExistence type="predicted"/>
<gene>
    <name evidence="3" type="ORF">OXX778_LOCUS12680</name>
</gene>
<keyword evidence="1" id="KW-0732">Signal</keyword>
<dbReference type="AlphaFoldDB" id="A0A814BE97"/>
<evidence type="ECO:0000313" key="4">
    <source>
        <dbReference type="Proteomes" id="UP000663879"/>
    </source>
</evidence>
<feature type="chain" id="PRO_5032894219" description="Peptidase S1 domain-containing protein" evidence="1">
    <location>
        <begin position="19"/>
        <end position="67"/>
    </location>
</feature>
<dbReference type="Proteomes" id="UP000663879">
    <property type="component" value="Unassembled WGS sequence"/>
</dbReference>
<feature type="signal peptide" evidence="1">
    <location>
        <begin position="1"/>
        <end position="18"/>
    </location>
</feature>
<evidence type="ECO:0000256" key="1">
    <source>
        <dbReference type="SAM" id="SignalP"/>
    </source>
</evidence>
<dbReference type="InterPro" id="IPR033116">
    <property type="entry name" value="TRYPSIN_SER"/>
</dbReference>
<sequence>MKPISLLALLIASSFADSEINPPGSICGGETGENKDACHGDSGGPLVIENNGKLELAGITSGMLWLW</sequence>
<accession>A0A814BE97</accession>
<dbReference type="InterPro" id="IPR001254">
    <property type="entry name" value="Trypsin_dom"/>
</dbReference>
<keyword evidence="4" id="KW-1185">Reference proteome</keyword>
<dbReference type="InterPro" id="IPR009003">
    <property type="entry name" value="Peptidase_S1_PA"/>
</dbReference>
<evidence type="ECO:0000313" key="3">
    <source>
        <dbReference type="EMBL" id="CAF0926702.1"/>
    </source>
</evidence>
<dbReference type="InterPro" id="IPR043504">
    <property type="entry name" value="Peptidase_S1_PA_chymotrypsin"/>
</dbReference>
<organism evidence="3 4">
    <name type="scientific">Brachionus calyciflorus</name>
    <dbReference type="NCBI Taxonomy" id="104777"/>
    <lineage>
        <taxon>Eukaryota</taxon>
        <taxon>Metazoa</taxon>
        <taxon>Spiralia</taxon>
        <taxon>Gnathifera</taxon>
        <taxon>Rotifera</taxon>
        <taxon>Eurotatoria</taxon>
        <taxon>Monogononta</taxon>
        <taxon>Pseudotrocha</taxon>
        <taxon>Ploima</taxon>
        <taxon>Brachionidae</taxon>
        <taxon>Brachionus</taxon>
    </lineage>
</organism>
<protein>
    <recommendedName>
        <fullName evidence="2">Peptidase S1 domain-containing protein</fullName>
    </recommendedName>
</protein>
<evidence type="ECO:0000259" key="2">
    <source>
        <dbReference type="Pfam" id="PF00089"/>
    </source>
</evidence>
<comment type="caution">
    <text evidence="3">The sequence shown here is derived from an EMBL/GenBank/DDBJ whole genome shotgun (WGS) entry which is preliminary data.</text>
</comment>
<dbReference type="EMBL" id="CAJNOC010002332">
    <property type="protein sequence ID" value="CAF0926702.1"/>
    <property type="molecule type" value="Genomic_DNA"/>
</dbReference>
<dbReference type="GO" id="GO:0004252">
    <property type="term" value="F:serine-type endopeptidase activity"/>
    <property type="evidence" value="ECO:0007669"/>
    <property type="project" value="InterPro"/>
</dbReference>
<feature type="domain" description="Peptidase S1" evidence="2">
    <location>
        <begin position="24"/>
        <end position="62"/>
    </location>
</feature>
<dbReference type="Pfam" id="PF00089">
    <property type="entry name" value="Trypsin"/>
    <property type="match status" value="1"/>
</dbReference>
<dbReference type="Gene3D" id="2.40.10.10">
    <property type="entry name" value="Trypsin-like serine proteases"/>
    <property type="match status" value="1"/>
</dbReference>
<dbReference type="PROSITE" id="PS00135">
    <property type="entry name" value="TRYPSIN_SER"/>
    <property type="match status" value="1"/>
</dbReference>
<name>A0A814BE97_9BILA</name>